<keyword evidence="6 12" id="KW-0915">Sodium</keyword>
<evidence type="ECO:0000256" key="9">
    <source>
        <dbReference type="ARBA" id="ARBA00023303"/>
    </source>
</evidence>
<evidence type="ECO:0000256" key="10">
    <source>
        <dbReference type="ARBA" id="ARBA00035120"/>
    </source>
</evidence>
<evidence type="ECO:0000256" key="7">
    <source>
        <dbReference type="ARBA" id="ARBA00023065"/>
    </source>
</evidence>
<name>A0A0B4C686_9CAUL</name>
<evidence type="ECO:0000256" key="1">
    <source>
        <dbReference type="ARBA" id="ARBA00004651"/>
    </source>
</evidence>
<feature type="transmembrane region" description="Helical" evidence="12">
    <location>
        <begin position="96"/>
        <end position="120"/>
    </location>
</feature>
<keyword evidence="5 12" id="KW-1133">Transmembrane helix</keyword>
<comment type="activity regulation">
    <text evidence="12">Na(+) is not transported, but it plays an essential structural role and its presence is essential for fluoride channel function.</text>
</comment>
<dbReference type="PANTHER" id="PTHR28259">
    <property type="entry name" value="FLUORIDE EXPORT PROTEIN 1-RELATED"/>
    <property type="match status" value="1"/>
</dbReference>
<feature type="binding site" evidence="12">
    <location>
        <position position="74"/>
    </location>
    <ligand>
        <name>Na(+)</name>
        <dbReference type="ChEBI" id="CHEBI:29101"/>
        <note>structural</note>
    </ligand>
</feature>
<dbReference type="InterPro" id="IPR003691">
    <property type="entry name" value="FluC"/>
</dbReference>
<evidence type="ECO:0000313" key="14">
    <source>
        <dbReference type="Proteomes" id="UP000031166"/>
    </source>
</evidence>
<dbReference type="Pfam" id="PF02537">
    <property type="entry name" value="CRCB"/>
    <property type="match status" value="1"/>
</dbReference>
<comment type="function">
    <text evidence="12">Fluoride-specific ion channel. Important for reducing fluoride concentration in the cell, thus reducing its toxicity.</text>
</comment>
<dbReference type="Proteomes" id="UP000031166">
    <property type="component" value="Unassembled WGS sequence"/>
</dbReference>
<organism evidence="13 14">
    <name type="scientific">Brevundimonas nasdae</name>
    <dbReference type="NCBI Taxonomy" id="172043"/>
    <lineage>
        <taxon>Bacteria</taxon>
        <taxon>Pseudomonadati</taxon>
        <taxon>Pseudomonadota</taxon>
        <taxon>Alphaproteobacteria</taxon>
        <taxon>Caulobacterales</taxon>
        <taxon>Caulobacteraceae</taxon>
        <taxon>Brevundimonas</taxon>
    </lineage>
</organism>
<gene>
    <name evidence="12" type="primary">fluC</name>
    <name evidence="12" type="synonym">crcB</name>
    <name evidence="13" type="ORF">RM53_12240</name>
</gene>
<keyword evidence="12" id="KW-0813">Transport</keyword>
<keyword evidence="4 12" id="KW-0812">Transmembrane</keyword>
<comment type="catalytic activity">
    <reaction evidence="11">
        <text>fluoride(in) = fluoride(out)</text>
        <dbReference type="Rhea" id="RHEA:76159"/>
        <dbReference type="ChEBI" id="CHEBI:17051"/>
    </reaction>
    <physiologicalReaction direction="left-to-right" evidence="11">
        <dbReference type="Rhea" id="RHEA:76160"/>
    </physiologicalReaction>
</comment>
<keyword evidence="8 12" id="KW-0472">Membrane</keyword>
<comment type="caution">
    <text evidence="13">The sequence shown here is derived from an EMBL/GenBank/DDBJ whole genome shotgun (WGS) entry which is preliminary data.</text>
</comment>
<dbReference type="GO" id="GO:0140114">
    <property type="term" value="P:cellular detoxification of fluoride"/>
    <property type="evidence" value="ECO:0007669"/>
    <property type="project" value="UniProtKB-UniRule"/>
</dbReference>
<keyword evidence="7 12" id="KW-0406">Ion transport</keyword>
<dbReference type="NCBIfam" id="NF010794">
    <property type="entry name" value="PRK14198.1"/>
    <property type="match status" value="1"/>
</dbReference>
<dbReference type="HAMAP" id="MF_00454">
    <property type="entry name" value="FluC"/>
    <property type="match status" value="1"/>
</dbReference>
<dbReference type="NCBIfam" id="TIGR00494">
    <property type="entry name" value="crcB"/>
    <property type="match status" value="1"/>
</dbReference>
<proteinExistence type="inferred from homology"/>
<dbReference type="NCBIfam" id="NF010791">
    <property type="entry name" value="PRK14195.1"/>
    <property type="match status" value="1"/>
</dbReference>
<evidence type="ECO:0000256" key="2">
    <source>
        <dbReference type="ARBA" id="ARBA00022475"/>
    </source>
</evidence>
<dbReference type="PANTHER" id="PTHR28259:SF1">
    <property type="entry name" value="FLUORIDE EXPORT PROTEIN 1-RELATED"/>
    <property type="match status" value="1"/>
</dbReference>
<dbReference type="RefSeq" id="WP_039247165.1">
    <property type="nucleotide sequence ID" value="NZ_JWSY01000021.1"/>
</dbReference>
<comment type="subcellular location">
    <subcellularLocation>
        <location evidence="1 12">Cell membrane</location>
        <topology evidence="1 12">Multi-pass membrane protein</topology>
    </subcellularLocation>
</comment>
<evidence type="ECO:0000256" key="4">
    <source>
        <dbReference type="ARBA" id="ARBA00022692"/>
    </source>
</evidence>
<evidence type="ECO:0000313" key="13">
    <source>
        <dbReference type="EMBL" id="KIC56554.1"/>
    </source>
</evidence>
<evidence type="ECO:0000256" key="6">
    <source>
        <dbReference type="ARBA" id="ARBA00023053"/>
    </source>
</evidence>
<feature type="binding site" evidence="12">
    <location>
        <position position="77"/>
    </location>
    <ligand>
        <name>Na(+)</name>
        <dbReference type="ChEBI" id="CHEBI:29101"/>
        <note>structural</note>
    </ligand>
</feature>
<reference evidence="13 14" key="1">
    <citation type="submission" date="2014-12" db="EMBL/GenBank/DDBJ databases">
        <title>Genome sequencing of Brevundimonas nasdae TPW30.</title>
        <authorList>
            <person name="Tan P.W."/>
            <person name="Chan K.-G."/>
        </authorList>
    </citation>
    <scope>NUCLEOTIDE SEQUENCE [LARGE SCALE GENOMIC DNA]</scope>
    <source>
        <strain evidence="13 14">TPW30</strain>
    </source>
</reference>
<evidence type="ECO:0000256" key="12">
    <source>
        <dbReference type="HAMAP-Rule" id="MF_00454"/>
    </source>
</evidence>
<evidence type="ECO:0000256" key="3">
    <source>
        <dbReference type="ARBA" id="ARBA00022519"/>
    </source>
</evidence>
<dbReference type="EMBL" id="JWSY01000021">
    <property type="protein sequence ID" value="KIC56554.1"/>
    <property type="molecule type" value="Genomic_DNA"/>
</dbReference>
<sequence length="129" mass="13568">MGFLLVFIGSGIGGMARHGVSLLALKCFGTSFPFGTLAINITGSFLVGMVVEYWAIKTGLPQPARLFLTTGVIGGFTTFSTFSLETALLWERGQPIYAAIYVAASVALSTGALFAGLRLVRFLAGRVAL</sequence>
<feature type="transmembrane region" description="Helical" evidence="12">
    <location>
        <begin position="66"/>
        <end position="90"/>
    </location>
</feature>
<feature type="transmembrane region" description="Helical" evidence="12">
    <location>
        <begin position="34"/>
        <end position="54"/>
    </location>
</feature>
<evidence type="ECO:0000256" key="8">
    <source>
        <dbReference type="ARBA" id="ARBA00023136"/>
    </source>
</evidence>
<protein>
    <recommendedName>
        <fullName evidence="12">Fluoride-specific ion channel FluC</fullName>
    </recommendedName>
</protein>
<keyword evidence="12" id="KW-0479">Metal-binding</keyword>
<dbReference type="GO" id="GO:0005886">
    <property type="term" value="C:plasma membrane"/>
    <property type="evidence" value="ECO:0007669"/>
    <property type="project" value="UniProtKB-SubCell"/>
</dbReference>
<dbReference type="GO" id="GO:0046872">
    <property type="term" value="F:metal ion binding"/>
    <property type="evidence" value="ECO:0007669"/>
    <property type="project" value="UniProtKB-KW"/>
</dbReference>
<accession>A0A0B4C686</accession>
<dbReference type="GO" id="GO:0062054">
    <property type="term" value="F:fluoride channel activity"/>
    <property type="evidence" value="ECO:0007669"/>
    <property type="project" value="UniProtKB-UniRule"/>
</dbReference>
<keyword evidence="2 12" id="KW-1003">Cell membrane</keyword>
<comment type="similarity">
    <text evidence="10 12">Belongs to the fluoride channel Fluc/FEX (TC 1.A.43) family.</text>
</comment>
<evidence type="ECO:0000256" key="11">
    <source>
        <dbReference type="ARBA" id="ARBA00035585"/>
    </source>
</evidence>
<dbReference type="AlphaFoldDB" id="A0A0B4C686"/>
<evidence type="ECO:0000256" key="5">
    <source>
        <dbReference type="ARBA" id="ARBA00022989"/>
    </source>
</evidence>
<keyword evidence="3" id="KW-0997">Cell inner membrane</keyword>
<keyword evidence="9 12" id="KW-0407">Ion channel</keyword>